<dbReference type="eggNOG" id="COG0006">
    <property type="taxonomic scope" value="Bacteria"/>
</dbReference>
<dbReference type="InterPro" id="IPR029149">
    <property type="entry name" value="Creatin/AminoP/Spt16_N"/>
</dbReference>
<evidence type="ECO:0000313" key="2">
    <source>
        <dbReference type="Proteomes" id="UP000181899"/>
    </source>
</evidence>
<dbReference type="AlphaFoldDB" id="A0A1I5BYY4"/>
<dbReference type="EMBL" id="FOVK01000005">
    <property type="protein sequence ID" value="SFN79852.1"/>
    <property type="molecule type" value="Genomic_DNA"/>
</dbReference>
<sequence>MYHNRLKRTLQEMSKRNLKYLMIYADREHYGNFEYLTGYGPRFEEALLIVDQSGKSYTLLGNECLGMAKQSRIPTEGILFHTFSLPNQPIHDNKTLKEILQYIGVDANVRMGMAVWKLLYPDFGTRQDFDVPSFIVDKVKEVTGEGSLENVTDLFIDPQYGLRVINTAHDIAYFEFGAAYASDAVQNMLRHTRTGLTEIEVSQYSTSGSLPTSLFPKVLAGERMDFGMVSPTTNKLRLGDRFQVSMGLIGGQSNRRGFAVYSEKDLPEESRDFLDKIAKPYFTVMVNWYENMQIGVKGSEIYQMVKDTYPRNIHGWFLNPGHLISTEEWMSSPVYEGSEITIKSGMMLQMDIIPFLEKKYAAPNCEDGIAIADEKLREEIKALYPEVYGRIMARRKFMEEKLNIRLKPEVLPLSNITGLYRPYMLNKDKAFVIRRED</sequence>
<dbReference type="RefSeq" id="WP_177213496.1">
    <property type="nucleotide sequence ID" value="NZ_FOVK01000005.1"/>
</dbReference>
<keyword evidence="1" id="KW-0645">Protease</keyword>
<keyword evidence="1" id="KW-0378">Hydrolase</keyword>
<dbReference type="STRING" id="398199.SAMN05421804_102132"/>
<keyword evidence="2" id="KW-1185">Reference proteome</keyword>
<dbReference type="Proteomes" id="UP000181899">
    <property type="component" value="Unassembled WGS sequence"/>
</dbReference>
<dbReference type="SUPFAM" id="SSF55920">
    <property type="entry name" value="Creatinase/aminopeptidase"/>
    <property type="match status" value="1"/>
</dbReference>
<accession>A0A1I5BYY4</accession>
<reference evidence="1 2" key="1">
    <citation type="submission" date="2016-10" db="EMBL/GenBank/DDBJ databases">
        <authorList>
            <person name="de Groot N.N."/>
        </authorList>
    </citation>
    <scope>NUCLEOTIDE SEQUENCE [LARGE SCALE GENOMIC DNA]</scope>
    <source>
        <strain evidence="1 2">ML2</strain>
    </source>
</reference>
<dbReference type="SUPFAM" id="SSF53092">
    <property type="entry name" value="Creatinase/prolidase N-terminal domain"/>
    <property type="match status" value="1"/>
</dbReference>
<evidence type="ECO:0000313" key="1">
    <source>
        <dbReference type="EMBL" id="SFN79852.1"/>
    </source>
</evidence>
<keyword evidence="1" id="KW-0031">Aminopeptidase</keyword>
<dbReference type="GO" id="GO:0004177">
    <property type="term" value="F:aminopeptidase activity"/>
    <property type="evidence" value="ECO:0007669"/>
    <property type="project" value="UniProtKB-KW"/>
</dbReference>
<organism evidence="1 2">
    <name type="scientific">Proteiniclasticum ruminis</name>
    <dbReference type="NCBI Taxonomy" id="398199"/>
    <lineage>
        <taxon>Bacteria</taxon>
        <taxon>Bacillati</taxon>
        <taxon>Bacillota</taxon>
        <taxon>Clostridia</taxon>
        <taxon>Eubacteriales</taxon>
        <taxon>Clostridiaceae</taxon>
        <taxon>Proteiniclasticum</taxon>
    </lineage>
</organism>
<gene>
    <name evidence="1" type="ORF">SAMN04488695_105128</name>
</gene>
<proteinExistence type="predicted"/>
<dbReference type="InterPro" id="IPR036005">
    <property type="entry name" value="Creatinase/aminopeptidase-like"/>
</dbReference>
<name>A0A1I5BYY4_9CLOT</name>
<protein>
    <submittedName>
        <fullName evidence="1">Xaa-Pro aminopeptidase</fullName>
    </submittedName>
</protein>